<feature type="domain" description="RNA-binding S4" evidence="2">
    <location>
        <begin position="179"/>
        <end position="234"/>
    </location>
</feature>
<name>A0ABS7KW09_CLOSR</name>
<dbReference type="RefSeq" id="WP_221859740.1">
    <property type="nucleotide sequence ID" value="NZ_JAIKTU010000004.1"/>
</dbReference>
<sequence>MNKEIILKRFLDEEKNIAINLYEKMMLSYERNIPMFGKSFYPPNIWKFFEEEIKIKGLKVESFGAFKESERRMISFNNIYDTKFPIRVLEIRNSSKFTKVTHRNYLGSILSLGIERDKIGDLIVKEDICYVAVYEEIADYILMNLKSIGKTPCKITELFEDIEAITHEFKEETILISSIRIDSIVAKLTNKSRGLAQKMIDEGLVLINYNINREKSFEVEKDDRITIRKYGKYIIGDCTGRSKSGKYKINIKKYT</sequence>
<organism evidence="3 4">
    <name type="scientific">Clostridium sardiniense</name>
    <name type="common">Clostridium absonum</name>
    <dbReference type="NCBI Taxonomy" id="29369"/>
    <lineage>
        <taxon>Bacteria</taxon>
        <taxon>Bacillati</taxon>
        <taxon>Bacillota</taxon>
        <taxon>Clostridia</taxon>
        <taxon>Eubacteriales</taxon>
        <taxon>Clostridiaceae</taxon>
        <taxon>Clostridium</taxon>
    </lineage>
</organism>
<evidence type="ECO:0000259" key="2">
    <source>
        <dbReference type="SMART" id="SM00363"/>
    </source>
</evidence>
<evidence type="ECO:0000313" key="4">
    <source>
        <dbReference type="Proteomes" id="UP001299068"/>
    </source>
</evidence>
<keyword evidence="4" id="KW-1185">Reference proteome</keyword>
<dbReference type="CDD" id="cd00165">
    <property type="entry name" value="S4"/>
    <property type="match status" value="1"/>
</dbReference>
<dbReference type="Gene3D" id="3.30.70.330">
    <property type="match status" value="1"/>
</dbReference>
<dbReference type="Pfam" id="PF17774">
    <property type="entry name" value="YlmH_RBD"/>
    <property type="match status" value="1"/>
</dbReference>
<protein>
    <submittedName>
        <fullName evidence="3">RNA-binding protein</fullName>
    </submittedName>
</protein>
<comment type="caution">
    <text evidence="3">The sequence shown here is derived from an EMBL/GenBank/DDBJ whole genome shotgun (WGS) entry which is preliminary data.</text>
</comment>
<proteinExistence type="predicted"/>
<dbReference type="Gene3D" id="3.10.290.10">
    <property type="entry name" value="RNA-binding S4 domain"/>
    <property type="match status" value="1"/>
</dbReference>
<dbReference type="Proteomes" id="UP001299068">
    <property type="component" value="Unassembled WGS sequence"/>
</dbReference>
<reference evidence="3 4" key="1">
    <citation type="journal article" date="2021" name="Cell Host Microbe">
        <title>in vivo commensal control of Clostridioides difficile virulence.</title>
        <authorList>
            <person name="Girinathan B.P."/>
            <person name="Dibenedetto N."/>
            <person name="Worley J.N."/>
            <person name="Peltier J."/>
            <person name="Arrieta-Ortiz M.L."/>
            <person name="Rupa Christinal Immanuel S."/>
            <person name="Lavin R."/>
            <person name="Delaney M.L."/>
            <person name="Cummins C."/>
            <person name="Hoffmann M."/>
            <person name="Luo Y."/>
            <person name="Gonzalez-Escalona N."/>
            <person name="Allard M."/>
            <person name="Onderdonk A.B."/>
            <person name="Gerber G.K."/>
            <person name="Sonenshein A.L."/>
            <person name="Baliga N."/>
            <person name="Dupuy B."/>
            <person name="Bry L."/>
        </authorList>
    </citation>
    <scope>NUCLEOTIDE SEQUENCE [LARGE SCALE GENOMIC DNA]</scope>
    <source>
        <strain evidence="3 4">DSM 599</strain>
    </source>
</reference>
<dbReference type="InterPro" id="IPR040591">
    <property type="entry name" value="RqcP2_RBD"/>
</dbReference>
<dbReference type="SMART" id="SM00363">
    <property type="entry name" value="S4"/>
    <property type="match status" value="1"/>
</dbReference>
<evidence type="ECO:0000313" key="3">
    <source>
        <dbReference type="EMBL" id="MBY0754857.1"/>
    </source>
</evidence>
<gene>
    <name evidence="3" type="ORF">K5V21_05245</name>
</gene>
<dbReference type="InterPro" id="IPR012677">
    <property type="entry name" value="Nucleotide-bd_a/b_plait_sf"/>
</dbReference>
<keyword evidence="1" id="KW-0694">RNA-binding</keyword>
<accession>A0ABS7KW09</accession>
<dbReference type="InterPro" id="IPR002942">
    <property type="entry name" value="S4_RNA-bd"/>
</dbReference>
<evidence type="ECO:0000256" key="1">
    <source>
        <dbReference type="PROSITE-ProRule" id="PRU00182"/>
    </source>
</evidence>
<dbReference type="PROSITE" id="PS50889">
    <property type="entry name" value="S4"/>
    <property type="match status" value="1"/>
</dbReference>
<dbReference type="Pfam" id="PF01479">
    <property type="entry name" value="S4"/>
    <property type="match status" value="1"/>
</dbReference>
<dbReference type="InterPro" id="IPR036986">
    <property type="entry name" value="S4_RNA-bd_sf"/>
</dbReference>
<dbReference type="EMBL" id="JAIKTU010000004">
    <property type="protein sequence ID" value="MBY0754857.1"/>
    <property type="molecule type" value="Genomic_DNA"/>
</dbReference>
<dbReference type="SUPFAM" id="SSF55174">
    <property type="entry name" value="Alpha-L RNA-binding motif"/>
    <property type="match status" value="1"/>
</dbReference>